<dbReference type="EMBL" id="CP045529">
    <property type="protein sequence ID" value="QFU96945.1"/>
    <property type="molecule type" value="Genomic_DNA"/>
</dbReference>
<dbReference type="KEGG" id="lxl:KDY119_00437"/>
<dbReference type="OrthoDB" id="9814553at2"/>
<dbReference type="Proteomes" id="UP000326702">
    <property type="component" value="Chromosome"/>
</dbReference>
<proteinExistence type="predicted"/>
<dbReference type="SMART" id="SM00530">
    <property type="entry name" value="HTH_XRE"/>
    <property type="match status" value="1"/>
</dbReference>
<protein>
    <recommendedName>
        <fullName evidence="1">HTH cro/C1-type domain-containing protein</fullName>
    </recommendedName>
</protein>
<keyword evidence="3" id="KW-1185">Reference proteome</keyword>
<dbReference type="GO" id="GO:0003677">
    <property type="term" value="F:DNA binding"/>
    <property type="evidence" value="ECO:0007669"/>
    <property type="project" value="InterPro"/>
</dbReference>
<organism evidence="2 3">
    <name type="scientific">Luteimicrobium xylanilyticum</name>
    <dbReference type="NCBI Taxonomy" id="1133546"/>
    <lineage>
        <taxon>Bacteria</taxon>
        <taxon>Bacillati</taxon>
        <taxon>Actinomycetota</taxon>
        <taxon>Actinomycetes</taxon>
        <taxon>Micrococcales</taxon>
        <taxon>Luteimicrobium</taxon>
    </lineage>
</organism>
<gene>
    <name evidence="2" type="ORF">KDY119_00437</name>
</gene>
<dbReference type="PROSITE" id="PS50943">
    <property type="entry name" value="HTH_CROC1"/>
    <property type="match status" value="1"/>
</dbReference>
<dbReference type="InterPro" id="IPR010982">
    <property type="entry name" value="Lambda_DNA-bd_dom_sf"/>
</dbReference>
<feature type="domain" description="HTH cro/C1-type" evidence="1">
    <location>
        <begin position="19"/>
        <end position="81"/>
    </location>
</feature>
<sequence>MPQESQLERRLADALADRLRALRAAAGLTQEQVAHRAGMNRNHYQLLESGLSDRTKRTPANPRLSTLVALCDVYDTSVPAFVIDIFQNRPGGITIEVPEPHRLH</sequence>
<dbReference type="AlphaFoldDB" id="A0A5P9Q952"/>
<name>A0A5P9Q952_9MICO</name>
<evidence type="ECO:0000259" key="1">
    <source>
        <dbReference type="PROSITE" id="PS50943"/>
    </source>
</evidence>
<dbReference type="InterPro" id="IPR001387">
    <property type="entry name" value="Cro/C1-type_HTH"/>
</dbReference>
<dbReference type="SUPFAM" id="SSF47413">
    <property type="entry name" value="lambda repressor-like DNA-binding domains"/>
    <property type="match status" value="1"/>
</dbReference>
<reference evidence="2 3" key="1">
    <citation type="submission" date="2019-10" db="EMBL/GenBank/DDBJ databases">
        <title>Genome sequence of Luteimicrobium xylanilyticum HY-24.</title>
        <authorList>
            <person name="Kim D.Y."/>
            <person name="Park H.-Y."/>
        </authorList>
    </citation>
    <scope>NUCLEOTIDE SEQUENCE [LARGE SCALE GENOMIC DNA]</scope>
    <source>
        <strain evidence="2 3">HY-24</strain>
    </source>
</reference>
<dbReference type="Pfam" id="PF13560">
    <property type="entry name" value="HTH_31"/>
    <property type="match status" value="1"/>
</dbReference>
<evidence type="ECO:0000313" key="2">
    <source>
        <dbReference type="EMBL" id="QFU96945.1"/>
    </source>
</evidence>
<dbReference type="Gene3D" id="1.10.260.40">
    <property type="entry name" value="lambda repressor-like DNA-binding domains"/>
    <property type="match status" value="1"/>
</dbReference>
<evidence type="ECO:0000313" key="3">
    <source>
        <dbReference type="Proteomes" id="UP000326702"/>
    </source>
</evidence>
<accession>A0A5P9Q952</accession>
<dbReference type="CDD" id="cd00093">
    <property type="entry name" value="HTH_XRE"/>
    <property type="match status" value="1"/>
</dbReference>
<dbReference type="RefSeq" id="WP_083891221.1">
    <property type="nucleotide sequence ID" value="NZ_BAABIH010000013.1"/>
</dbReference>